<dbReference type="InterPro" id="IPR018422">
    <property type="entry name" value="Cation/H_exchanger_CPA1"/>
</dbReference>
<dbReference type="GO" id="GO:0005886">
    <property type="term" value="C:plasma membrane"/>
    <property type="evidence" value="ECO:0007669"/>
    <property type="project" value="UniProtKB-SubCell"/>
</dbReference>
<dbReference type="AlphaFoldDB" id="A0AAW7YRY5"/>
<dbReference type="GO" id="GO:0051453">
    <property type="term" value="P:regulation of intracellular pH"/>
    <property type="evidence" value="ECO:0007669"/>
    <property type="project" value="TreeGrafter"/>
</dbReference>
<gene>
    <name evidence="8" type="ORF">Q4528_12690</name>
</gene>
<feature type="transmembrane region" description="Helical" evidence="7">
    <location>
        <begin position="55"/>
        <end position="73"/>
    </location>
</feature>
<keyword evidence="3" id="KW-0813">Transport</keyword>
<name>A0AAW7YRY5_9STAP</name>
<organism evidence="8 9">
    <name type="scientific">Staphylococcus pasteuri_A</name>
    <dbReference type="NCBI Taxonomy" id="3062664"/>
    <lineage>
        <taxon>Bacteria</taxon>
        <taxon>Bacillati</taxon>
        <taxon>Bacillota</taxon>
        <taxon>Bacilli</taxon>
        <taxon>Bacillales</taxon>
        <taxon>Staphylococcaceae</taxon>
        <taxon>Staphylococcus</taxon>
    </lineage>
</organism>
<keyword evidence="6" id="KW-0406">Ion transport</keyword>
<protein>
    <recommendedName>
        <fullName evidence="10">Cation/H+ exchanger domain-containing protein</fullName>
    </recommendedName>
</protein>
<feature type="transmembrane region" description="Helical" evidence="7">
    <location>
        <begin position="93"/>
        <end position="117"/>
    </location>
</feature>
<evidence type="ECO:0000256" key="6">
    <source>
        <dbReference type="ARBA" id="ARBA00023065"/>
    </source>
</evidence>
<accession>A0AAW7YRY5</accession>
<keyword evidence="7" id="KW-0472">Membrane</keyword>
<dbReference type="Proteomes" id="UP001170310">
    <property type="component" value="Unassembled WGS sequence"/>
</dbReference>
<dbReference type="EMBL" id="JAUOQO010000043">
    <property type="protein sequence ID" value="MDO6574971.1"/>
    <property type="molecule type" value="Genomic_DNA"/>
</dbReference>
<evidence type="ECO:0000256" key="4">
    <source>
        <dbReference type="ARBA" id="ARBA00022449"/>
    </source>
</evidence>
<evidence type="ECO:0000256" key="5">
    <source>
        <dbReference type="ARBA" id="ARBA00022475"/>
    </source>
</evidence>
<evidence type="ECO:0008006" key="10">
    <source>
        <dbReference type="Google" id="ProtNLM"/>
    </source>
</evidence>
<keyword evidence="4" id="KW-0050">Antiport</keyword>
<comment type="similarity">
    <text evidence="2">Belongs to the monovalent cation:proton antiporter 1 (CPA1) transporter (TC 2.A.36) family.</text>
</comment>
<keyword evidence="7" id="KW-1133">Transmembrane helix</keyword>
<feature type="transmembrane region" description="Helical" evidence="7">
    <location>
        <begin position="27"/>
        <end position="48"/>
    </location>
</feature>
<evidence type="ECO:0000256" key="7">
    <source>
        <dbReference type="SAM" id="Phobius"/>
    </source>
</evidence>
<keyword evidence="5" id="KW-1003">Cell membrane</keyword>
<reference evidence="8" key="1">
    <citation type="submission" date="2023-07" db="EMBL/GenBank/DDBJ databases">
        <title>Genome content predicts the carbon catabolic preferences of heterotrophic bacteria.</title>
        <authorList>
            <person name="Gralka M."/>
        </authorList>
    </citation>
    <scope>NUCLEOTIDE SEQUENCE</scope>
    <source>
        <strain evidence="8">E2R20</strain>
    </source>
</reference>
<proteinExistence type="inferred from homology"/>
<comment type="caution">
    <text evidence="8">The sequence shown here is derived from an EMBL/GenBank/DDBJ whole genome shotgun (WGS) entry which is preliminary data.</text>
</comment>
<evidence type="ECO:0000256" key="1">
    <source>
        <dbReference type="ARBA" id="ARBA00004651"/>
    </source>
</evidence>
<feature type="non-terminal residue" evidence="8">
    <location>
        <position position="132"/>
    </location>
</feature>
<comment type="subcellular location">
    <subcellularLocation>
        <location evidence="1">Cell membrane</location>
        <topology evidence="1">Multi-pass membrane protein</topology>
    </subcellularLocation>
</comment>
<keyword evidence="9" id="KW-1185">Reference proteome</keyword>
<evidence type="ECO:0000313" key="9">
    <source>
        <dbReference type="Proteomes" id="UP001170310"/>
    </source>
</evidence>
<dbReference type="GO" id="GO:0015385">
    <property type="term" value="F:sodium:proton antiporter activity"/>
    <property type="evidence" value="ECO:0007669"/>
    <property type="project" value="InterPro"/>
</dbReference>
<evidence type="ECO:0000313" key="8">
    <source>
        <dbReference type="EMBL" id="MDO6574971.1"/>
    </source>
</evidence>
<evidence type="ECO:0000256" key="2">
    <source>
        <dbReference type="ARBA" id="ARBA00007367"/>
    </source>
</evidence>
<dbReference type="GO" id="GO:0015386">
    <property type="term" value="F:potassium:proton antiporter activity"/>
    <property type="evidence" value="ECO:0007669"/>
    <property type="project" value="TreeGrafter"/>
</dbReference>
<sequence>MLFLLIGLVLVGFVFHIEDVWLMLLAIPLVLLSRLISVGLPFLGFSLVKSYNPMSVAILTWGGLRGGLALAMAMSVPAGVMILPEKNIDVREIILVMTYAVVVFSILVQGSSIVPLINRAKNLELSRALSNK</sequence>
<dbReference type="GO" id="GO:0098719">
    <property type="term" value="P:sodium ion import across plasma membrane"/>
    <property type="evidence" value="ECO:0007669"/>
    <property type="project" value="TreeGrafter"/>
</dbReference>
<dbReference type="PANTHER" id="PTHR10110">
    <property type="entry name" value="SODIUM/HYDROGEN EXCHANGER"/>
    <property type="match status" value="1"/>
</dbReference>
<dbReference type="PANTHER" id="PTHR10110:SF195">
    <property type="entry name" value="NA(+)_H(+) ANTIPORTER NHAS2"/>
    <property type="match status" value="1"/>
</dbReference>
<evidence type="ECO:0000256" key="3">
    <source>
        <dbReference type="ARBA" id="ARBA00022448"/>
    </source>
</evidence>
<keyword evidence="7" id="KW-0812">Transmembrane</keyword>